<evidence type="ECO:0000256" key="2">
    <source>
        <dbReference type="ARBA" id="ARBA00022630"/>
    </source>
</evidence>
<evidence type="ECO:0000313" key="5">
    <source>
        <dbReference type="EMBL" id="NYT48135.1"/>
    </source>
</evidence>
<dbReference type="PANTHER" id="PTHR43004:SF19">
    <property type="entry name" value="BINDING MONOOXYGENASE, PUTATIVE (JCVI)-RELATED"/>
    <property type="match status" value="1"/>
</dbReference>
<sequence>MHTALKAYPFDFKQRSAPPRGGAARESHPVVVVGGGVAGLTAALALAAQGVKTVVIEADDTVCYGSRAICISRRSLEIYDRLGVAEALLAVGLPWTGGRSYYRDREVLHFTMPHDQNQKLPPMVNMQQYYLEEALVQACEKAAGTIDLRWNSRVTAVPSNDEQGALLQVESGRDRYEIQADWVIAADGGRSFMREALGLQLKGTAYEGRYVVADIELETDLPTERLAWFDPPSNPGSTILMHKQPDNVWRIDYQLREGEDPEEAVKPENVLPRVKAHLDMIGQTGEWSPLWITIYKANALTLERYLHGSVLFAGDAAHLVPIFGVRGANSAIDDVDNLAWKLAAVLHGKADRALLDSYSEERVFAAHENLKSGMKSTEFMAPPTFAFKLMREAVLSLAGDTPGVRSLINPRQTSAIAYADSSLNAPDSEDAAFRGGPAAGTVLPNAPVVLHAPPRAPLDGHLCDHVPPGRFLILHFDAGQGAPADVADAHARLQREGVDVDLLPVVRGAGAAPQGVHLLDPTGAAFRLYDAEAGATYLVRPDGHVAGRWRSARPDGIVRAATRILHPSNSRTGGQP</sequence>
<accession>A0A853FQU6</accession>
<comment type="caution">
    <text evidence="5">The sequence shown here is derived from an EMBL/GenBank/DDBJ whole genome shotgun (WGS) entry which is preliminary data.</text>
</comment>
<dbReference type="InterPro" id="IPR050641">
    <property type="entry name" value="RIFMO-like"/>
</dbReference>
<dbReference type="NCBIfam" id="NF006002">
    <property type="entry name" value="PRK08132.1"/>
    <property type="match status" value="1"/>
</dbReference>
<dbReference type="InterPro" id="IPR036188">
    <property type="entry name" value="FAD/NAD-bd_sf"/>
</dbReference>
<feature type="domain" description="FAD-binding" evidence="4">
    <location>
        <begin position="29"/>
        <end position="368"/>
    </location>
</feature>
<organism evidence="5 6">
    <name type="scientific">Parapusillimonas granuli</name>
    <dbReference type="NCBI Taxonomy" id="380911"/>
    <lineage>
        <taxon>Bacteria</taxon>
        <taxon>Pseudomonadati</taxon>
        <taxon>Pseudomonadota</taxon>
        <taxon>Betaproteobacteria</taxon>
        <taxon>Burkholderiales</taxon>
        <taxon>Alcaligenaceae</taxon>
        <taxon>Parapusillimonas</taxon>
    </lineage>
</organism>
<evidence type="ECO:0000256" key="3">
    <source>
        <dbReference type="ARBA" id="ARBA00022827"/>
    </source>
</evidence>
<protein>
    <submittedName>
        <fullName evidence="5">FAD-dependent monooxygenase</fullName>
    </submittedName>
</protein>
<keyword evidence="3" id="KW-0274">FAD</keyword>
<comment type="cofactor">
    <cofactor evidence="1">
        <name>FAD</name>
        <dbReference type="ChEBI" id="CHEBI:57692"/>
    </cofactor>
</comment>
<keyword evidence="5" id="KW-0560">Oxidoreductase</keyword>
<dbReference type="Gene3D" id="3.40.30.120">
    <property type="match status" value="1"/>
</dbReference>
<evidence type="ECO:0000256" key="1">
    <source>
        <dbReference type="ARBA" id="ARBA00001974"/>
    </source>
</evidence>
<dbReference type="AlphaFoldDB" id="A0A853FQU6"/>
<dbReference type="SUPFAM" id="SSF51905">
    <property type="entry name" value="FAD/NAD(P)-binding domain"/>
    <property type="match status" value="1"/>
</dbReference>
<dbReference type="InterPro" id="IPR002938">
    <property type="entry name" value="FAD-bd"/>
</dbReference>
<dbReference type="GO" id="GO:0071949">
    <property type="term" value="F:FAD binding"/>
    <property type="evidence" value="ECO:0007669"/>
    <property type="project" value="InterPro"/>
</dbReference>
<dbReference type="Proteomes" id="UP000559809">
    <property type="component" value="Unassembled WGS sequence"/>
</dbReference>
<dbReference type="Gene3D" id="3.30.70.2450">
    <property type="match status" value="1"/>
</dbReference>
<keyword evidence="5" id="KW-0503">Monooxygenase</keyword>
<evidence type="ECO:0000259" key="4">
    <source>
        <dbReference type="Pfam" id="PF01494"/>
    </source>
</evidence>
<dbReference type="PRINTS" id="PR00420">
    <property type="entry name" value="RNGMNOXGNASE"/>
</dbReference>
<dbReference type="EMBL" id="JACCEM010000001">
    <property type="protein sequence ID" value="NYT48135.1"/>
    <property type="molecule type" value="Genomic_DNA"/>
</dbReference>
<evidence type="ECO:0000313" key="6">
    <source>
        <dbReference type="Proteomes" id="UP000559809"/>
    </source>
</evidence>
<reference evidence="5 6" key="1">
    <citation type="submission" date="2020-07" db="EMBL/GenBank/DDBJ databases">
        <title>Taxonomic revisions and descriptions of new bacterial species based on genomic comparisons in the high-G+C-content subgroup of the family Alcaligenaceae.</title>
        <authorList>
            <person name="Szabo A."/>
            <person name="Felfoldi T."/>
        </authorList>
    </citation>
    <scope>NUCLEOTIDE SEQUENCE [LARGE SCALE GENOMIC DNA]</scope>
    <source>
        <strain evidence="5 6">LMG 24012</strain>
    </source>
</reference>
<dbReference type="Pfam" id="PF01494">
    <property type="entry name" value="FAD_binding_3"/>
    <property type="match status" value="1"/>
</dbReference>
<keyword evidence="2" id="KW-0285">Flavoprotein</keyword>
<dbReference type="Gene3D" id="3.50.50.60">
    <property type="entry name" value="FAD/NAD(P)-binding domain"/>
    <property type="match status" value="1"/>
</dbReference>
<dbReference type="RefSeq" id="WP_180153427.1">
    <property type="nucleotide sequence ID" value="NZ_JACCEM010000001.1"/>
</dbReference>
<dbReference type="PANTHER" id="PTHR43004">
    <property type="entry name" value="TRK SYSTEM POTASSIUM UPTAKE PROTEIN"/>
    <property type="match status" value="1"/>
</dbReference>
<gene>
    <name evidence="5" type="ORF">H0A72_02315</name>
</gene>
<proteinExistence type="predicted"/>
<dbReference type="GO" id="GO:0016709">
    <property type="term" value="F:oxidoreductase activity, acting on paired donors, with incorporation or reduction of molecular oxygen, NAD(P)H as one donor, and incorporation of one atom of oxygen"/>
    <property type="evidence" value="ECO:0007669"/>
    <property type="project" value="UniProtKB-ARBA"/>
</dbReference>
<name>A0A853FQU6_9BURK</name>
<keyword evidence="6" id="KW-1185">Reference proteome</keyword>